<evidence type="ECO:0000256" key="5">
    <source>
        <dbReference type="ARBA" id="ARBA00023040"/>
    </source>
</evidence>
<feature type="transmembrane region" description="Helical" evidence="11">
    <location>
        <begin position="444"/>
        <end position="464"/>
    </location>
</feature>
<keyword evidence="9" id="KW-0807">Transducer</keyword>
<evidence type="ECO:0000256" key="10">
    <source>
        <dbReference type="SAM" id="MobiDB-lite"/>
    </source>
</evidence>
<evidence type="ECO:0000256" key="8">
    <source>
        <dbReference type="ARBA" id="ARBA00023180"/>
    </source>
</evidence>
<feature type="compositionally biased region" description="Basic residues" evidence="10">
    <location>
        <begin position="515"/>
        <end position="524"/>
    </location>
</feature>
<keyword evidence="5" id="KW-0297">G-protein coupled receptor</keyword>
<sequence>MSQQTTSVVPQNATVVVPRVLVNGGNFSPEEILRFLNSLTSTTKPVTTSPVTSPLPETTTPVMTQDLTTTPSVIQVTENSTVFVSTDAQTQMTSSNTTMLETTTNDVMTSSLGAVATSNATSSPAVTTGFTSTLASKGTPENIHRFYPVYCSKSTAQDCLSTELKSCDQCSQPCAAAFLAVIVILAVFVLLANAMVLLVVRNKKRKGKIENMDLHRVSLAIADILTGVQLLIVPAYNFAWVMNSTTLDNLVIQTQYRDSPAAKFGGIFFVLSYTASLFNLLYLTAQRLYAFVRPIHYKLQRERSICIGLVVMWGLAIVTSTVPAWLPGDLVFGFSPSTFLFYPSQTENSNIGTVSALLAVMYFLPYFLTVVMIIASACIVSQHLKRASKARSSYSAPKDENSTNGEIQFFVTSVLMVVGFTLTSVPALGVVIYQYVTGSLDSDLAYVICFYVSMANSLVNVLVYSMRDTKFRNSVKEIFCGACTEYKMEKGVLSKRKRVKSASESFTNTGTTSNGHRKHSTKTG</sequence>
<feature type="region of interest" description="Disordered" evidence="10">
    <location>
        <begin position="43"/>
        <end position="63"/>
    </location>
</feature>
<keyword evidence="6 11" id="KW-0472">Membrane</keyword>
<keyword evidence="2" id="KW-1003">Cell membrane</keyword>
<feature type="transmembrane region" description="Helical" evidence="11">
    <location>
        <begin position="220"/>
        <end position="241"/>
    </location>
</feature>
<evidence type="ECO:0000256" key="4">
    <source>
        <dbReference type="ARBA" id="ARBA00022989"/>
    </source>
</evidence>
<feature type="transmembrane region" description="Helical" evidence="11">
    <location>
        <begin position="175"/>
        <end position="200"/>
    </location>
</feature>
<comment type="subcellular location">
    <subcellularLocation>
        <location evidence="1">Cell membrane</location>
        <topology evidence="1">Multi-pass membrane protein</topology>
    </subcellularLocation>
</comment>
<evidence type="ECO:0000256" key="11">
    <source>
        <dbReference type="SAM" id="Phobius"/>
    </source>
</evidence>
<evidence type="ECO:0000313" key="13">
    <source>
        <dbReference type="EMBL" id="CAB3265840.1"/>
    </source>
</evidence>
<evidence type="ECO:0000256" key="1">
    <source>
        <dbReference type="ARBA" id="ARBA00004651"/>
    </source>
</evidence>
<proteinExistence type="evidence at transcript level"/>
<feature type="compositionally biased region" description="Low complexity" evidence="10">
    <location>
        <begin position="43"/>
        <end position="62"/>
    </location>
</feature>
<evidence type="ECO:0000256" key="3">
    <source>
        <dbReference type="ARBA" id="ARBA00022692"/>
    </source>
</evidence>
<dbReference type="Gene3D" id="1.20.1070.10">
    <property type="entry name" value="Rhodopsin 7-helix transmembrane proteins"/>
    <property type="match status" value="1"/>
</dbReference>
<protein>
    <submittedName>
        <fullName evidence="13">Relaxin receptor 2</fullName>
    </submittedName>
</protein>
<dbReference type="PRINTS" id="PR00237">
    <property type="entry name" value="GPCRRHODOPSN"/>
</dbReference>
<dbReference type="Pfam" id="PF00001">
    <property type="entry name" value="7tm_1"/>
    <property type="match status" value="1"/>
</dbReference>
<accession>A0A6F9DS44</accession>
<reference evidence="13" key="1">
    <citation type="submission" date="2020-04" db="EMBL/GenBank/DDBJ databases">
        <authorList>
            <person name="Neveu A P."/>
        </authorList>
    </citation>
    <scope>NUCLEOTIDE SEQUENCE</scope>
    <source>
        <tissue evidence="13">Whole embryo</tissue>
    </source>
</reference>
<dbReference type="SUPFAM" id="SSF81321">
    <property type="entry name" value="Family A G protein-coupled receptor-like"/>
    <property type="match status" value="1"/>
</dbReference>
<dbReference type="CDD" id="cd00637">
    <property type="entry name" value="7tm_classA_rhodopsin-like"/>
    <property type="match status" value="1"/>
</dbReference>
<evidence type="ECO:0000256" key="9">
    <source>
        <dbReference type="ARBA" id="ARBA00023224"/>
    </source>
</evidence>
<gene>
    <name evidence="13" type="primary">Rxfp2-003</name>
</gene>
<name>A0A6F9DS44_9ASCI</name>
<feature type="transmembrane region" description="Helical" evidence="11">
    <location>
        <begin position="261"/>
        <end position="283"/>
    </location>
</feature>
<dbReference type="EMBL" id="LR789978">
    <property type="protein sequence ID" value="CAB3265840.1"/>
    <property type="molecule type" value="mRNA"/>
</dbReference>
<evidence type="ECO:0000256" key="2">
    <source>
        <dbReference type="ARBA" id="ARBA00022475"/>
    </source>
</evidence>
<feature type="transmembrane region" description="Helical" evidence="11">
    <location>
        <begin position="409"/>
        <end position="432"/>
    </location>
</feature>
<keyword evidence="3 11" id="KW-0812">Transmembrane</keyword>
<keyword evidence="8" id="KW-0325">Glycoprotein</keyword>
<feature type="transmembrane region" description="Helical" evidence="11">
    <location>
        <begin position="356"/>
        <end position="381"/>
    </location>
</feature>
<feature type="region of interest" description="Disordered" evidence="10">
    <location>
        <begin position="499"/>
        <end position="524"/>
    </location>
</feature>
<keyword evidence="4 11" id="KW-1133">Transmembrane helix</keyword>
<evidence type="ECO:0000256" key="6">
    <source>
        <dbReference type="ARBA" id="ARBA00023136"/>
    </source>
</evidence>
<evidence type="ECO:0000256" key="7">
    <source>
        <dbReference type="ARBA" id="ARBA00023170"/>
    </source>
</evidence>
<dbReference type="InterPro" id="IPR017452">
    <property type="entry name" value="GPCR_Rhodpsn_7TM"/>
</dbReference>
<feature type="compositionally biased region" description="Polar residues" evidence="10">
    <location>
        <begin position="502"/>
        <end position="514"/>
    </location>
</feature>
<dbReference type="GO" id="GO:0004930">
    <property type="term" value="F:G protein-coupled receptor activity"/>
    <property type="evidence" value="ECO:0007669"/>
    <property type="project" value="UniProtKB-KW"/>
</dbReference>
<dbReference type="InterPro" id="IPR000276">
    <property type="entry name" value="GPCR_Rhodpsn"/>
</dbReference>
<dbReference type="PANTHER" id="PTHR24246:SF27">
    <property type="entry name" value="ADENOSINE RECEPTOR, ISOFORM A"/>
    <property type="match status" value="1"/>
</dbReference>
<dbReference type="PANTHER" id="PTHR24246">
    <property type="entry name" value="OLFACTORY RECEPTOR AND ADENOSINE RECEPTOR"/>
    <property type="match status" value="1"/>
</dbReference>
<organism evidence="13">
    <name type="scientific">Phallusia mammillata</name>
    <dbReference type="NCBI Taxonomy" id="59560"/>
    <lineage>
        <taxon>Eukaryota</taxon>
        <taxon>Metazoa</taxon>
        <taxon>Chordata</taxon>
        <taxon>Tunicata</taxon>
        <taxon>Ascidiacea</taxon>
        <taxon>Phlebobranchia</taxon>
        <taxon>Ascidiidae</taxon>
        <taxon>Phallusia</taxon>
    </lineage>
</organism>
<feature type="domain" description="G-protein coupled receptors family 1 profile" evidence="12">
    <location>
        <begin position="192"/>
        <end position="464"/>
    </location>
</feature>
<dbReference type="PROSITE" id="PS50262">
    <property type="entry name" value="G_PROTEIN_RECEP_F1_2"/>
    <property type="match status" value="1"/>
</dbReference>
<feature type="transmembrane region" description="Helical" evidence="11">
    <location>
        <begin position="304"/>
        <end position="326"/>
    </location>
</feature>
<dbReference type="AlphaFoldDB" id="A0A6F9DS44"/>
<dbReference type="GO" id="GO:0005886">
    <property type="term" value="C:plasma membrane"/>
    <property type="evidence" value="ECO:0007669"/>
    <property type="project" value="UniProtKB-SubCell"/>
</dbReference>
<keyword evidence="7 13" id="KW-0675">Receptor</keyword>
<evidence type="ECO:0000259" key="12">
    <source>
        <dbReference type="PROSITE" id="PS50262"/>
    </source>
</evidence>